<protein>
    <submittedName>
        <fullName evidence="2">Uncharacterized protein</fullName>
    </submittedName>
</protein>
<dbReference type="InParanoid" id="A0A0G4FAL9"/>
<dbReference type="AlphaFoldDB" id="A0A0G4FAL9"/>
<dbReference type="VEuPathDB" id="CryptoDB:Vbra_4291"/>
<reference evidence="2 3" key="1">
    <citation type="submission" date="2014-11" db="EMBL/GenBank/DDBJ databases">
        <authorList>
            <person name="Zhu J."/>
            <person name="Qi W."/>
            <person name="Song R."/>
        </authorList>
    </citation>
    <scope>NUCLEOTIDE SEQUENCE [LARGE SCALE GENOMIC DNA]</scope>
</reference>
<feature type="region of interest" description="Disordered" evidence="1">
    <location>
        <begin position="1"/>
        <end position="42"/>
    </location>
</feature>
<feature type="compositionally biased region" description="Acidic residues" evidence="1">
    <location>
        <begin position="263"/>
        <end position="281"/>
    </location>
</feature>
<sequence length="300" mass="33930">MRKTHPSPCPIAMAAAAGGGGPPSGDADGGAGNGEGNGAQTEVDRLLQQIQTLQNRVDELTGHNQTLEQQQKEFEKRLEKEMEKMGQRMQQKDKEVREANERCGLLQERLALCEKQYKDATGRDPSYKGEEAERDEAGEPVTPLRRAQNEMGRMREVIAKQRSVIEEIEQEMDKLRSDREKYRRGETLMSQRLSKAKAELKTKDTELGQAHRSLMVVEQKGREYQEKLNEMMGYVKFTGLYSPQSRSRQRAREARARFMPQDSVEEVDLNVEEEEESEESEESKAEKAAPAAGPGRCQSP</sequence>
<gene>
    <name evidence="2" type="ORF">Vbra_4291</name>
</gene>
<evidence type="ECO:0000313" key="2">
    <source>
        <dbReference type="EMBL" id="CEM09652.1"/>
    </source>
</evidence>
<proteinExistence type="predicted"/>
<feature type="compositionally biased region" description="Basic and acidic residues" evidence="1">
    <location>
        <begin position="117"/>
        <end position="137"/>
    </location>
</feature>
<feature type="compositionally biased region" description="Gly residues" evidence="1">
    <location>
        <begin position="17"/>
        <end position="37"/>
    </location>
</feature>
<evidence type="ECO:0000313" key="3">
    <source>
        <dbReference type="Proteomes" id="UP000041254"/>
    </source>
</evidence>
<organism evidence="2 3">
    <name type="scientific">Vitrella brassicaformis (strain CCMP3155)</name>
    <dbReference type="NCBI Taxonomy" id="1169540"/>
    <lineage>
        <taxon>Eukaryota</taxon>
        <taxon>Sar</taxon>
        <taxon>Alveolata</taxon>
        <taxon>Colpodellida</taxon>
        <taxon>Vitrellaceae</taxon>
        <taxon>Vitrella</taxon>
    </lineage>
</organism>
<name>A0A0G4FAL9_VITBC</name>
<evidence type="ECO:0000256" key="1">
    <source>
        <dbReference type="SAM" id="MobiDB-lite"/>
    </source>
</evidence>
<keyword evidence="3" id="KW-1185">Reference proteome</keyword>
<feature type="region of interest" description="Disordered" evidence="1">
    <location>
        <begin position="241"/>
        <end position="300"/>
    </location>
</feature>
<dbReference type="Proteomes" id="UP000041254">
    <property type="component" value="Unassembled WGS sequence"/>
</dbReference>
<feature type="region of interest" description="Disordered" evidence="1">
    <location>
        <begin position="117"/>
        <end position="155"/>
    </location>
</feature>
<dbReference type="EMBL" id="CDMY01000395">
    <property type="protein sequence ID" value="CEM09652.1"/>
    <property type="molecule type" value="Genomic_DNA"/>
</dbReference>
<accession>A0A0G4FAL9</accession>